<dbReference type="EMBL" id="JALPTH010000011">
    <property type="protein sequence ID" value="MCK8678315.1"/>
    <property type="molecule type" value="Genomic_DNA"/>
</dbReference>
<gene>
    <name evidence="5" type="ORF">M1O15_13090</name>
</gene>
<evidence type="ECO:0000313" key="5">
    <source>
        <dbReference type="EMBL" id="MCK8678315.1"/>
    </source>
</evidence>
<sequence length="735" mass="78504">MTRVPEQQTPRGAAGPHGVAGGAAEDDLRALFGQSTAVFASLAGPAHMLETANDAFFAAIGGSERGRTGVPLGQFMPELAEQGFTALLDRVYRTGKPYTGRDARVVLGQGDAAREAFFDFTYEPRLDVGGNVVGVRVIGVETTQVKHAQRLTAEHRVLLEQIARQAPLPEVLEGMARAIEELAPEEVLVSVLLADADGRRLRHGAAPSLPDFYNQAIDGIATGEGVGSCGTAAHRRRPVIITDIATDPFWDDFRELAGRAGVAACWSTPILARDGSLLGTFAMYHRVPRAPREADLALARVFADTAALAVERHHDERARRAAEDRERAARDDLAFLLEASTTLASDLDADQTLGRLAASCVPRLAPLCAVDVIEGGRVRRIATAAPARDRRELLASHIPVYDAADDAVARVLASGISEVARRTPTGPGPWHDLGVTGYLCVPLTDRGATFGTVTLLSTGEHAFDGHAVALAEELARRAASAARNARQYTHRVTLARDLQAGLLLPELPRVPGADVATYYHPAGEGLDIGGDFYDIFPLDDGSWAFLLGDVCGRGAMAATTTALVRHTARAVAPLLPGPQDVVRAVNRALTNRPDSHGTGFVTLVHGRLTPTPDGLDVELVRAGHTLPLHLDARHTAHPVDSPGTLLGISADPRVTSHRLRLRRHESLLLYTDGLTEARDAHGEQFGDQRLADALTATPHHPTAQQVIDTLTRAVRAFTGNREIDDDQAVLVLTAT</sequence>
<evidence type="ECO:0000259" key="4">
    <source>
        <dbReference type="SMART" id="SM00331"/>
    </source>
</evidence>
<dbReference type="Pfam" id="PF13185">
    <property type="entry name" value="GAF_2"/>
    <property type="match status" value="2"/>
</dbReference>
<dbReference type="PANTHER" id="PTHR43156">
    <property type="entry name" value="STAGE II SPORULATION PROTEIN E-RELATED"/>
    <property type="match status" value="1"/>
</dbReference>
<evidence type="ECO:0000256" key="2">
    <source>
        <dbReference type="SAM" id="MobiDB-lite"/>
    </source>
</evidence>
<feature type="compositionally biased region" description="Polar residues" evidence="2">
    <location>
        <begin position="1"/>
        <end position="10"/>
    </location>
</feature>
<dbReference type="RefSeq" id="WP_248633933.1">
    <property type="nucleotide sequence ID" value="NZ_JALPTH010000011.1"/>
</dbReference>
<dbReference type="SUPFAM" id="SSF55781">
    <property type="entry name" value="GAF domain-like"/>
    <property type="match status" value="2"/>
</dbReference>
<evidence type="ECO:0000256" key="1">
    <source>
        <dbReference type="ARBA" id="ARBA00022801"/>
    </source>
</evidence>
<dbReference type="PANTHER" id="PTHR43156:SF2">
    <property type="entry name" value="STAGE II SPORULATION PROTEIN E"/>
    <property type="match status" value="1"/>
</dbReference>
<reference evidence="5 6" key="1">
    <citation type="submission" date="2022-04" db="EMBL/GenBank/DDBJ databases">
        <title>Streptomyces sp. nov. LCR6-01 isolated from Lichen of Dirinaria sp.</title>
        <authorList>
            <person name="Kanchanasin P."/>
            <person name="Tanasupawat S."/>
            <person name="Phongsopitanun W."/>
        </authorList>
    </citation>
    <scope>NUCLEOTIDE SEQUENCE [LARGE SCALE GENOMIC DNA]</scope>
    <source>
        <strain evidence="5 6">LCR6-01</strain>
    </source>
</reference>
<feature type="domain" description="PPM-type phosphatase" evidence="4">
    <location>
        <begin position="513"/>
        <end position="734"/>
    </location>
</feature>
<evidence type="ECO:0000259" key="3">
    <source>
        <dbReference type="SMART" id="SM00065"/>
    </source>
</evidence>
<dbReference type="InterPro" id="IPR003018">
    <property type="entry name" value="GAF"/>
</dbReference>
<keyword evidence="1" id="KW-0378">Hydrolase</keyword>
<dbReference type="SMART" id="SM00331">
    <property type="entry name" value="PP2C_SIG"/>
    <property type="match status" value="1"/>
</dbReference>
<dbReference type="InterPro" id="IPR052016">
    <property type="entry name" value="Bact_Sigma-Reg"/>
</dbReference>
<comment type="caution">
    <text evidence="5">The sequence shown here is derived from an EMBL/GenBank/DDBJ whole genome shotgun (WGS) entry which is preliminary data.</text>
</comment>
<dbReference type="InterPro" id="IPR036457">
    <property type="entry name" value="PPM-type-like_dom_sf"/>
</dbReference>
<dbReference type="Pfam" id="PF07228">
    <property type="entry name" value="SpoIIE"/>
    <property type="match status" value="1"/>
</dbReference>
<dbReference type="Gene3D" id="3.30.450.40">
    <property type="match status" value="2"/>
</dbReference>
<protein>
    <submittedName>
        <fullName evidence="5">SpoIIE family protein phosphatase</fullName>
    </submittedName>
</protein>
<feature type="domain" description="GAF" evidence="3">
    <location>
        <begin position="348"/>
        <end position="492"/>
    </location>
</feature>
<keyword evidence="6" id="KW-1185">Reference proteome</keyword>
<dbReference type="Gene3D" id="3.60.40.10">
    <property type="entry name" value="PPM-type phosphatase domain"/>
    <property type="match status" value="1"/>
</dbReference>
<dbReference type="SUPFAM" id="SSF81606">
    <property type="entry name" value="PP2C-like"/>
    <property type="match status" value="1"/>
</dbReference>
<dbReference type="Proteomes" id="UP001522868">
    <property type="component" value="Unassembled WGS sequence"/>
</dbReference>
<feature type="domain" description="GAF" evidence="3">
    <location>
        <begin position="167"/>
        <end position="320"/>
    </location>
</feature>
<dbReference type="InterPro" id="IPR029016">
    <property type="entry name" value="GAF-like_dom_sf"/>
</dbReference>
<accession>A0ABT0IAG3</accession>
<dbReference type="InterPro" id="IPR001932">
    <property type="entry name" value="PPM-type_phosphatase-like_dom"/>
</dbReference>
<dbReference type="Gene3D" id="3.30.450.20">
    <property type="entry name" value="PAS domain"/>
    <property type="match status" value="1"/>
</dbReference>
<evidence type="ECO:0000313" key="6">
    <source>
        <dbReference type="Proteomes" id="UP001522868"/>
    </source>
</evidence>
<organism evidence="5 6">
    <name type="scientific">Streptomyces lichenis</name>
    <dbReference type="NCBI Taxonomy" id="2306967"/>
    <lineage>
        <taxon>Bacteria</taxon>
        <taxon>Bacillati</taxon>
        <taxon>Actinomycetota</taxon>
        <taxon>Actinomycetes</taxon>
        <taxon>Kitasatosporales</taxon>
        <taxon>Streptomycetaceae</taxon>
        <taxon>Streptomyces</taxon>
    </lineage>
</organism>
<dbReference type="SMART" id="SM00065">
    <property type="entry name" value="GAF"/>
    <property type="match status" value="2"/>
</dbReference>
<name>A0ABT0IAG3_9ACTN</name>
<proteinExistence type="predicted"/>
<feature type="region of interest" description="Disordered" evidence="2">
    <location>
        <begin position="1"/>
        <end position="20"/>
    </location>
</feature>